<comment type="caution">
    <text evidence="2">The sequence shown here is derived from an EMBL/GenBank/DDBJ whole genome shotgun (WGS) entry which is preliminary data.</text>
</comment>
<feature type="non-terminal residue" evidence="2">
    <location>
        <position position="228"/>
    </location>
</feature>
<feature type="transmembrane region" description="Helical" evidence="1">
    <location>
        <begin position="21"/>
        <end position="40"/>
    </location>
</feature>
<keyword evidence="1" id="KW-0472">Membrane</keyword>
<feature type="transmembrane region" description="Helical" evidence="1">
    <location>
        <begin position="100"/>
        <end position="127"/>
    </location>
</feature>
<accession>A0ABR5IWY6</accession>
<feature type="transmembrane region" description="Helical" evidence="1">
    <location>
        <begin position="60"/>
        <end position="79"/>
    </location>
</feature>
<evidence type="ECO:0000256" key="1">
    <source>
        <dbReference type="SAM" id="Phobius"/>
    </source>
</evidence>
<reference evidence="2 3" key="1">
    <citation type="submission" date="2015-07" db="EMBL/GenBank/DDBJ databases">
        <authorList>
            <person name="Ju K.-S."/>
            <person name="Doroghazi J.R."/>
            <person name="Metcalf W.W."/>
        </authorList>
    </citation>
    <scope>NUCLEOTIDE SEQUENCE [LARGE SCALE GENOMIC DNA]</scope>
    <source>
        <strain evidence="2 3">NRRL B-3589</strain>
    </source>
</reference>
<keyword evidence="3" id="KW-1185">Reference proteome</keyword>
<dbReference type="Proteomes" id="UP000037020">
    <property type="component" value="Unassembled WGS sequence"/>
</dbReference>
<keyword evidence="1" id="KW-1133">Transmembrane helix</keyword>
<proteinExistence type="predicted"/>
<evidence type="ECO:0000313" key="2">
    <source>
        <dbReference type="EMBL" id="KOG85656.1"/>
    </source>
</evidence>
<evidence type="ECO:0008006" key="4">
    <source>
        <dbReference type="Google" id="ProtNLM"/>
    </source>
</evidence>
<name>A0ABR5IWY6_9ACTN</name>
<dbReference type="EMBL" id="LGUT01003287">
    <property type="protein sequence ID" value="KOG85656.1"/>
    <property type="molecule type" value="Genomic_DNA"/>
</dbReference>
<feature type="transmembrane region" description="Helical" evidence="1">
    <location>
        <begin position="147"/>
        <end position="166"/>
    </location>
</feature>
<organism evidence="2 3">
    <name type="scientific">Streptomyces varsoviensis</name>
    <dbReference type="NCBI Taxonomy" id="67373"/>
    <lineage>
        <taxon>Bacteria</taxon>
        <taxon>Bacillati</taxon>
        <taxon>Actinomycetota</taxon>
        <taxon>Actinomycetes</taxon>
        <taxon>Kitasatosporales</taxon>
        <taxon>Streptomycetaceae</taxon>
        <taxon>Streptomyces</taxon>
    </lineage>
</organism>
<feature type="transmembrane region" description="Helical" evidence="1">
    <location>
        <begin position="173"/>
        <end position="191"/>
    </location>
</feature>
<gene>
    <name evidence="2" type="ORF">ADK38_35465</name>
</gene>
<keyword evidence="1" id="KW-0812">Transmembrane</keyword>
<protein>
    <recommendedName>
        <fullName evidence="4">ABC transporter permease</fullName>
    </recommendedName>
</protein>
<sequence length="228" mass="22608">MKMSVTAVLHSEWVKIRSLRPVLGALLGVPLVTTGITLLVCANADGNPAGGVEFDPVFTSFLGVTFGQMAALCFGVLAVSAEFRGAALGSSLAAVPRRGLFYSCKLAVAAVLALAVGLVTALASFLGGQAALGDCGVGLGTPGALRAVLGCGAYLALLAVLAAGCAALLRGPVLSLGVLIPVVCLVSPVLGEMSGAVGRYLPDRAGQEALHTTASDGLGPWPGLAVLA</sequence>
<evidence type="ECO:0000313" key="3">
    <source>
        <dbReference type="Proteomes" id="UP000037020"/>
    </source>
</evidence>